<gene>
    <name evidence="3" type="ORF">ACHAWO_013083</name>
</gene>
<evidence type="ECO:0000256" key="1">
    <source>
        <dbReference type="SAM" id="MobiDB-lite"/>
    </source>
</evidence>
<feature type="region of interest" description="Disordered" evidence="1">
    <location>
        <begin position="304"/>
        <end position="324"/>
    </location>
</feature>
<feature type="chain" id="PRO_5044756132" evidence="2">
    <location>
        <begin position="21"/>
        <end position="324"/>
    </location>
</feature>
<dbReference type="AlphaFoldDB" id="A0ABD3NH81"/>
<keyword evidence="4" id="KW-1185">Reference proteome</keyword>
<organism evidence="3 4">
    <name type="scientific">Cyclotella atomus</name>
    <dbReference type="NCBI Taxonomy" id="382360"/>
    <lineage>
        <taxon>Eukaryota</taxon>
        <taxon>Sar</taxon>
        <taxon>Stramenopiles</taxon>
        <taxon>Ochrophyta</taxon>
        <taxon>Bacillariophyta</taxon>
        <taxon>Coscinodiscophyceae</taxon>
        <taxon>Thalassiosirophycidae</taxon>
        <taxon>Stephanodiscales</taxon>
        <taxon>Stephanodiscaceae</taxon>
        <taxon>Cyclotella</taxon>
    </lineage>
</organism>
<accession>A0ABD3NH81</accession>
<evidence type="ECO:0000313" key="4">
    <source>
        <dbReference type="Proteomes" id="UP001530400"/>
    </source>
</evidence>
<dbReference type="PANTHER" id="PTHR37163">
    <property type="entry name" value="CONSERVED PROTEIN"/>
    <property type="match status" value="1"/>
</dbReference>
<evidence type="ECO:0000256" key="2">
    <source>
        <dbReference type="SAM" id="SignalP"/>
    </source>
</evidence>
<feature type="signal peptide" evidence="2">
    <location>
        <begin position="1"/>
        <end position="20"/>
    </location>
</feature>
<proteinExistence type="predicted"/>
<reference evidence="3 4" key="1">
    <citation type="submission" date="2024-10" db="EMBL/GenBank/DDBJ databases">
        <title>Updated reference genomes for cyclostephanoid diatoms.</title>
        <authorList>
            <person name="Roberts W.R."/>
            <person name="Alverson A.J."/>
        </authorList>
    </citation>
    <scope>NUCLEOTIDE SEQUENCE [LARGE SCALE GENOMIC DNA]</scope>
    <source>
        <strain evidence="3 4">AJA010-31</strain>
    </source>
</reference>
<protein>
    <submittedName>
        <fullName evidence="3">Uncharacterized protein</fullName>
    </submittedName>
</protein>
<dbReference type="PANTHER" id="PTHR37163:SF1">
    <property type="entry name" value="DUF501 DOMAIN-CONTAINING PROTEIN"/>
    <property type="match status" value="1"/>
</dbReference>
<feature type="compositionally biased region" description="Basic and acidic residues" evidence="1">
    <location>
        <begin position="313"/>
        <end position="324"/>
    </location>
</feature>
<evidence type="ECO:0000313" key="3">
    <source>
        <dbReference type="EMBL" id="KAL3775277.1"/>
    </source>
</evidence>
<comment type="caution">
    <text evidence="3">The sequence shown here is derived from an EMBL/GenBank/DDBJ whole genome shotgun (WGS) entry which is preliminary data.</text>
</comment>
<dbReference type="EMBL" id="JALLPJ020001160">
    <property type="protein sequence ID" value="KAL3775277.1"/>
    <property type="molecule type" value="Genomic_DNA"/>
</dbReference>
<keyword evidence="2" id="KW-0732">Signal</keyword>
<dbReference type="Proteomes" id="UP001530400">
    <property type="component" value="Unassembled WGS sequence"/>
</dbReference>
<name>A0ABD3NH81_9STRA</name>
<dbReference type="Pfam" id="PF04417">
    <property type="entry name" value="DUF501"/>
    <property type="match status" value="1"/>
</dbReference>
<dbReference type="InterPro" id="IPR007511">
    <property type="entry name" value="DUF501"/>
</dbReference>
<sequence length="324" mass="36464">MRLIIAVLIVQLQLYIHIRSFRLSLAFTSIPLGISNARRGHAYGRNLLKGANDCSEIDKSIETSTIADTTLRIPTAQHLETISAHQVHHPLTSAQTFCISKKLCSHCHPQSFGFHPTAGSKLSSGLFRLSCPLLVQAIDDWEATGGVREMSDWLMQNDRTEDSNNEVNWKQKGYRQANEMQRRIREELISSEDKQQLVNRLGEYNANKFMDSGIAGIPPEQTFDVKCIHAHVADHLCRVSLSVNAPDQSALETILHGEGNVIGQRALQQLHAKGVRILGNDVCWQQCSGSEGWRYVARKNRSGLKSTRMRRKEMRDGIERDEAQ</sequence>